<comment type="caution">
    <text evidence="2">The sequence shown here is derived from an EMBL/GenBank/DDBJ whole genome shotgun (WGS) entry which is preliminary data.</text>
</comment>
<protein>
    <submittedName>
        <fullName evidence="2">Uncharacterized protein</fullName>
    </submittedName>
</protein>
<evidence type="ECO:0000313" key="3">
    <source>
        <dbReference type="Proteomes" id="UP001396334"/>
    </source>
</evidence>
<evidence type="ECO:0000313" key="2">
    <source>
        <dbReference type="EMBL" id="KAK9006556.1"/>
    </source>
</evidence>
<sequence>MNPQRKASTMTIDTVTGSRFASLQEQAIADKMEAENLIDVELENSQHMMSNDKLKETVGSLGMPIDSSHVVKNATYRESNPDHCHK</sequence>
<dbReference type="EMBL" id="JBBPBN010000028">
    <property type="protein sequence ID" value="KAK9006556.1"/>
    <property type="molecule type" value="Genomic_DNA"/>
</dbReference>
<name>A0ABR2R0V1_9ROSI</name>
<proteinExistence type="predicted"/>
<organism evidence="2 3">
    <name type="scientific">Hibiscus sabdariffa</name>
    <name type="common">roselle</name>
    <dbReference type="NCBI Taxonomy" id="183260"/>
    <lineage>
        <taxon>Eukaryota</taxon>
        <taxon>Viridiplantae</taxon>
        <taxon>Streptophyta</taxon>
        <taxon>Embryophyta</taxon>
        <taxon>Tracheophyta</taxon>
        <taxon>Spermatophyta</taxon>
        <taxon>Magnoliopsida</taxon>
        <taxon>eudicotyledons</taxon>
        <taxon>Gunneridae</taxon>
        <taxon>Pentapetalae</taxon>
        <taxon>rosids</taxon>
        <taxon>malvids</taxon>
        <taxon>Malvales</taxon>
        <taxon>Malvaceae</taxon>
        <taxon>Malvoideae</taxon>
        <taxon>Hibiscus</taxon>
    </lineage>
</organism>
<reference evidence="2 3" key="1">
    <citation type="journal article" date="2024" name="G3 (Bethesda)">
        <title>Genome assembly of Hibiscus sabdariffa L. provides insights into metabolisms of medicinal natural products.</title>
        <authorList>
            <person name="Kim T."/>
        </authorList>
    </citation>
    <scope>NUCLEOTIDE SEQUENCE [LARGE SCALE GENOMIC DNA]</scope>
    <source>
        <strain evidence="2">TK-2024</strain>
        <tissue evidence="2">Old leaves</tissue>
    </source>
</reference>
<accession>A0ABR2R0V1</accession>
<feature type="region of interest" description="Disordered" evidence="1">
    <location>
        <begin position="58"/>
        <end position="86"/>
    </location>
</feature>
<gene>
    <name evidence="2" type="ORF">V6N11_018893</name>
</gene>
<keyword evidence="3" id="KW-1185">Reference proteome</keyword>
<evidence type="ECO:0000256" key="1">
    <source>
        <dbReference type="SAM" id="MobiDB-lite"/>
    </source>
</evidence>
<dbReference type="Proteomes" id="UP001396334">
    <property type="component" value="Unassembled WGS sequence"/>
</dbReference>